<proteinExistence type="predicted"/>
<sequence>MTIDELRDQLQVYEIPGHGWHWETEDFCSEDGHPTRGAAISNFEAEAPSLLQMSAPQF</sequence>
<organism evidence="1 2">
    <name type="scientific">Halomicronema hongdechloris C2206</name>
    <dbReference type="NCBI Taxonomy" id="1641165"/>
    <lineage>
        <taxon>Bacteria</taxon>
        <taxon>Bacillati</taxon>
        <taxon>Cyanobacteriota</taxon>
        <taxon>Cyanophyceae</taxon>
        <taxon>Nodosilineales</taxon>
        <taxon>Nodosilineaceae</taxon>
        <taxon>Halomicronema</taxon>
    </lineage>
</organism>
<dbReference type="RefSeq" id="WP_187329302.1">
    <property type="nucleotide sequence ID" value="NZ_CP021983.2"/>
</dbReference>
<name>A0A1Z3HJ56_9CYAN</name>
<accession>A0A1Z3HJ56</accession>
<dbReference type="AlphaFoldDB" id="A0A1Z3HJ56"/>
<protein>
    <submittedName>
        <fullName evidence="1">Uncharacterized protein</fullName>
    </submittedName>
</protein>
<reference evidence="1 2" key="1">
    <citation type="journal article" date="2016" name="Biochim. Biophys. Acta">
        <title>Characterization of red-shifted phycobilisomes isolated from the chlorophyll f-containing cyanobacterium Halomicronema hongdechloris.</title>
        <authorList>
            <person name="Li Y."/>
            <person name="Lin Y."/>
            <person name="Garvey C.J."/>
            <person name="Birch D."/>
            <person name="Corkery R.W."/>
            <person name="Loughlin P.C."/>
            <person name="Scheer H."/>
            <person name="Willows R.D."/>
            <person name="Chen M."/>
        </authorList>
    </citation>
    <scope>NUCLEOTIDE SEQUENCE [LARGE SCALE GENOMIC DNA]</scope>
    <source>
        <strain evidence="1 2">C2206</strain>
    </source>
</reference>
<dbReference type="KEGG" id="hhg:XM38_012330"/>
<evidence type="ECO:0000313" key="1">
    <source>
        <dbReference type="EMBL" id="ASC70296.1"/>
    </source>
</evidence>
<evidence type="ECO:0000313" key="2">
    <source>
        <dbReference type="Proteomes" id="UP000191901"/>
    </source>
</evidence>
<dbReference type="Proteomes" id="UP000191901">
    <property type="component" value="Chromosome"/>
</dbReference>
<keyword evidence="2" id="KW-1185">Reference proteome</keyword>
<gene>
    <name evidence="1" type="ORF">XM38_012330</name>
</gene>
<dbReference type="EMBL" id="CP021983">
    <property type="protein sequence ID" value="ASC70296.1"/>
    <property type="molecule type" value="Genomic_DNA"/>
</dbReference>